<accession>M0L162</accession>
<dbReference type="GeneID" id="30922369"/>
<evidence type="ECO:0000313" key="5">
    <source>
        <dbReference type="Proteomes" id="UP000186547"/>
    </source>
</evidence>
<dbReference type="Proteomes" id="UP000011555">
    <property type="component" value="Unassembled WGS sequence"/>
</dbReference>
<name>M0L162_NATLA</name>
<dbReference type="AlphaFoldDB" id="M0L162"/>
<sequence length="139" mass="16080">MTDRRPPREHPPRRSVPPDSLLESALEQFREECRRYNEAVGSYNTHLDNHRDRRDLHDVPFRSPITAHDAFEAANDGDRVAVETLLEDLIDRAHLDSQLRRHPRVYPIHVEATEHLDLARDGLVTTLEELLQHAEAIDG</sequence>
<dbReference type="EMBL" id="CP019285">
    <property type="protein sequence ID" value="APW98920.1"/>
    <property type="molecule type" value="Genomic_DNA"/>
</dbReference>
<proteinExistence type="predicted"/>
<feature type="region of interest" description="Disordered" evidence="1">
    <location>
        <begin position="1"/>
        <end position="21"/>
    </location>
</feature>
<dbReference type="KEGG" id="hlc:CHINAEXTREME14555"/>
<evidence type="ECO:0000313" key="2">
    <source>
        <dbReference type="EMBL" id="APW98920.1"/>
    </source>
</evidence>
<organism evidence="3 4">
    <name type="scientific">Natronobacterium lacisalsi AJ5</name>
    <dbReference type="NCBI Taxonomy" id="358396"/>
    <lineage>
        <taxon>Archaea</taxon>
        <taxon>Methanobacteriati</taxon>
        <taxon>Methanobacteriota</taxon>
        <taxon>Stenosarchaea group</taxon>
        <taxon>Halobacteria</taxon>
        <taxon>Halobacteriales</taxon>
        <taxon>Natrialbaceae</taxon>
        <taxon>Natronobacterium</taxon>
    </lineage>
</organism>
<dbReference type="EMBL" id="AOLZ01000078">
    <property type="protein sequence ID" value="EMA27286.1"/>
    <property type="molecule type" value="Genomic_DNA"/>
</dbReference>
<evidence type="ECO:0000313" key="4">
    <source>
        <dbReference type="Proteomes" id="UP000011555"/>
    </source>
</evidence>
<evidence type="ECO:0000313" key="3">
    <source>
        <dbReference type="EMBL" id="EMA27286.1"/>
    </source>
</evidence>
<gene>
    <name evidence="3" type="ORF">C445_20870</name>
    <name evidence="2" type="ORF">CHINAEXTREME_14555</name>
</gene>
<reference evidence="2" key="3">
    <citation type="submission" date="2017-01" db="EMBL/GenBank/DDBJ databases">
        <authorList>
            <person name="Mah S.A."/>
            <person name="Swanson W.J."/>
            <person name="Moy G.W."/>
            <person name="Vacquier V.D."/>
        </authorList>
    </citation>
    <scope>NUCLEOTIDE SEQUENCE</scope>
    <source>
        <strain evidence="2">AJ5</strain>
    </source>
</reference>
<protein>
    <submittedName>
        <fullName evidence="3">Uncharacterized protein</fullName>
    </submittedName>
</protein>
<keyword evidence="4" id="KW-1185">Reference proteome</keyword>
<reference evidence="2 5" key="1">
    <citation type="journal article" date="2011" name="J. Bacteriol.">
        <title>Genome sequence of Halobiforma lacisalsi AJ5, an extremely halophilic archaeon which harbors a bop gene.</title>
        <authorList>
            <person name="Jiang X."/>
            <person name="Wang S."/>
            <person name="Cheng H."/>
            <person name="Huo Y."/>
            <person name="Zhang X."/>
            <person name="Zhu X."/>
            <person name="Han X."/>
            <person name="Ni P."/>
            <person name="Wu M."/>
        </authorList>
    </citation>
    <scope>NUCLEOTIDE SEQUENCE [LARGE SCALE GENOMIC DNA]</scope>
    <source>
        <strain evidence="2 5">AJ5</strain>
    </source>
</reference>
<feature type="compositionally biased region" description="Basic and acidic residues" evidence="1">
    <location>
        <begin position="1"/>
        <end position="12"/>
    </location>
</feature>
<reference evidence="3 4" key="2">
    <citation type="journal article" date="2014" name="PLoS Genet.">
        <title>Phylogenetically driven sequencing of extremely halophilic archaea reveals strategies for static and dynamic osmo-response.</title>
        <authorList>
            <person name="Becker E.A."/>
            <person name="Seitzer P.M."/>
            <person name="Tritt A."/>
            <person name="Larsen D."/>
            <person name="Krusor M."/>
            <person name="Yao A.I."/>
            <person name="Wu D."/>
            <person name="Madern D."/>
            <person name="Eisen J.A."/>
            <person name="Darling A.E."/>
            <person name="Facciotti M.T."/>
        </authorList>
    </citation>
    <scope>NUCLEOTIDE SEQUENCE [LARGE SCALE GENOMIC DNA]</scope>
    <source>
        <strain evidence="3 4">AJ5</strain>
    </source>
</reference>
<dbReference type="RefSeq" id="WP_007143846.1">
    <property type="nucleotide sequence ID" value="NZ_AOLZ01000078.1"/>
</dbReference>
<evidence type="ECO:0000256" key="1">
    <source>
        <dbReference type="SAM" id="MobiDB-lite"/>
    </source>
</evidence>
<dbReference type="Proteomes" id="UP000186547">
    <property type="component" value="Chromosome"/>
</dbReference>